<dbReference type="RefSeq" id="WP_109813174.1">
    <property type="nucleotide sequence ID" value="NZ_QGKU01000060.1"/>
</dbReference>
<keyword evidence="1" id="KW-0732">Signal</keyword>
<name>A0A2V2L762_9RHOB</name>
<feature type="signal peptide" evidence="1">
    <location>
        <begin position="1"/>
        <end position="34"/>
    </location>
</feature>
<dbReference type="EMBL" id="QGKU01000060">
    <property type="protein sequence ID" value="PWR01190.1"/>
    <property type="molecule type" value="Genomic_DNA"/>
</dbReference>
<dbReference type="Proteomes" id="UP000245680">
    <property type="component" value="Unassembled WGS sequence"/>
</dbReference>
<reference evidence="2 3" key="1">
    <citation type="submission" date="2018-05" db="EMBL/GenBank/DDBJ databases">
        <title>Rhodobacteraceae gen. nov., sp. nov. isolated from sea water.</title>
        <authorList>
            <person name="Ren Y."/>
        </authorList>
    </citation>
    <scope>NUCLEOTIDE SEQUENCE [LARGE SCALE GENOMIC DNA]</scope>
    <source>
        <strain evidence="2 3">TG-679</strain>
    </source>
</reference>
<feature type="chain" id="PRO_5015912975" description="Autotransporter domain-containing protein" evidence="1">
    <location>
        <begin position="35"/>
        <end position="428"/>
    </location>
</feature>
<evidence type="ECO:0000313" key="3">
    <source>
        <dbReference type="Proteomes" id="UP000245680"/>
    </source>
</evidence>
<evidence type="ECO:0000256" key="1">
    <source>
        <dbReference type="SAM" id="SignalP"/>
    </source>
</evidence>
<proteinExistence type="predicted"/>
<sequence length="428" mass="45162">MFKSSTDGKPKTMSSFIRAGAVTAALMVPFAAHAADSFVISVTANGVTSTNSTRTLEDFVDLGLSSTGLESLNPNYTDTTPATVGLNFRGLPMTVVYPDSGPGLVYTVPELGFSRAFNAGATRAQNEEALENFLETDQEGLLSRILNYFVEETGTDPVAGNPASLQSTMIASDFSVGTGLGAGNSFQASSGAGGGEGRRNVYGLGARLGRFSVDGNDITTVDLPLTFVRPLSDPRYALIIDLPLTYVETNGSQSAAASLGIGMRVPITTRWTLTPMVRAGATGSVDLGSLAALYSGSLSSSYRFNVGQTEVNIGNMLSYISTTGLSDTVDDFDVDYDLQNSVTRNGIGVSGPLAYKLFGADTTWEASVVNTQIFGDAVYIDNYTDIAVSFGTQQSRNGLTWDAIRIGFTYTVGNNGFQGGRLNFGYQF</sequence>
<accession>A0A2V2L762</accession>
<keyword evidence="3" id="KW-1185">Reference proteome</keyword>
<evidence type="ECO:0000313" key="2">
    <source>
        <dbReference type="EMBL" id="PWR01190.1"/>
    </source>
</evidence>
<organism evidence="2 3">
    <name type="scientific">Meridianimarinicoccus roseus</name>
    <dbReference type="NCBI Taxonomy" id="2072018"/>
    <lineage>
        <taxon>Bacteria</taxon>
        <taxon>Pseudomonadati</taxon>
        <taxon>Pseudomonadota</taxon>
        <taxon>Alphaproteobacteria</taxon>
        <taxon>Rhodobacterales</taxon>
        <taxon>Paracoccaceae</taxon>
        <taxon>Meridianimarinicoccus</taxon>
    </lineage>
</organism>
<evidence type="ECO:0008006" key="4">
    <source>
        <dbReference type="Google" id="ProtNLM"/>
    </source>
</evidence>
<dbReference type="OrthoDB" id="7462457at2"/>
<gene>
    <name evidence="2" type="ORF">DKT77_18720</name>
</gene>
<protein>
    <recommendedName>
        <fullName evidence="4">Autotransporter domain-containing protein</fullName>
    </recommendedName>
</protein>
<dbReference type="AlphaFoldDB" id="A0A2V2L762"/>
<comment type="caution">
    <text evidence="2">The sequence shown here is derived from an EMBL/GenBank/DDBJ whole genome shotgun (WGS) entry which is preliminary data.</text>
</comment>